<dbReference type="Proteomes" id="UP000324832">
    <property type="component" value="Unassembled WGS sequence"/>
</dbReference>
<evidence type="ECO:0000313" key="2">
    <source>
        <dbReference type="EMBL" id="VVD02447.1"/>
    </source>
</evidence>
<dbReference type="EMBL" id="FZQP02006099">
    <property type="protein sequence ID" value="VVD02447.1"/>
    <property type="molecule type" value="Genomic_DNA"/>
</dbReference>
<evidence type="ECO:0000313" key="3">
    <source>
        <dbReference type="Proteomes" id="UP000324832"/>
    </source>
</evidence>
<gene>
    <name evidence="2" type="ORF">LSINAPIS_LOCUS12665</name>
</gene>
<feature type="compositionally biased region" description="Acidic residues" evidence="1">
    <location>
        <begin position="7"/>
        <end position="17"/>
    </location>
</feature>
<evidence type="ECO:0000256" key="1">
    <source>
        <dbReference type="SAM" id="MobiDB-lite"/>
    </source>
</evidence>
<feature type="region of interest" description="Disordered" evidence="1">
    <location>
        <begin position="1"/>
        <end position="38"/>
    </location>
</feature>
<sequence>MSGEGGGGDEEEEDEGEGGMAYMLKGEEKPEPEPEYVPPESCPVLMVFASPGEFIDKLMKIINELTSVLKERKSPGAKKGDEDLGDEEGEMNNDDVASLGEK</sequence>
<feature type="compositionally biased region" description="Acidic residues" evidence="1">
    <location>
        <begin position="83"/>
        <end position="93"/>
    </location>
</feature>
<keyword evidence="3" id="KW-1185">Reference proteome</keyword>
<proteinExistence type="predicted"/>
<accession>A0A5E4QYZ1</accession>
<protein>
    <submittedName>
        <fullName evidence="2">Uncharacterized protein</fullName>
    </submittedName>
</protein>
<name>A0A5E4QYZ1_9NEOP</name>
<feature type="region of interest" description="Disordered" evidence="1">
    <location>
        <begin position="69"/>
        <end position="102"/>
    </location>
</feature>
<organism evidence="2 3">
    <name type="scientific">Leptidea sinapis</name>
    <dbReference type="NCBI Taxonomy" id="189913"/>
    <lineage>
        <taxon>Eukaryota</taxon>
        <taxon>Metazoa</taxon>
        <taxon>Ecdysozoa</taxon>
        <taxon>Arthropoda</taxon>
        <taxon>Hexapoda</taxon>
        <taxon>Insecta</taxon>
        <taxon>Pterygota</taxon>
        <taxon>Neoptera</taxon>
        <taxon>Endopterygota</taxon>
        <taxon>Lepidoptera</taxon>
        <taxon>Glossata</taxon>
        <taxon>Ditrysia</taxon>
        <taxon>Papilionoidea</taxon>
        <taxon>Pieridae</taxon>
        <taxon>Dismorphiinae</taxon>
        <taxon>Leptidea</taxon>
    </lineage>
</organism>
<reference evidence="2 3" key="1">
    <citation type="submission" date="2017-07" db="EMBL/GenBank/DDBJ databases">
        <authorList>
            <person name="Talla V."/>
            <person name="Backstrom N."/>
        </authorList>
    </citation>
    <scope>NUCLEOTIDE SEQUENCE [LARGE SCALE GENOMIC DNA]</scope>
</reference>
<feature type="compositionally biased region" description="Basic and acidic residues" evidence="1">
    <location>
        <begin position="69"/>
        <end position="82"/>
    </location>
</feature>
<dbReference type="AlphaFoldDB" id="A0A5E4QYZ1"/>